<name>A0A9P8AXR0_9AGAR</name>
<dbReference type="GeneID" id="66098972"/>
<accession>A0A9P8AXR0</accession>
<dbReference type="Proteomes" id="UP000812287">
    <property type="component" value="Unassembled WGS sequence"/>
</dbReference>
<dbReference type="OrthoDB" id="187139at2759"/>
<proteinExistence type="predicted"/>
<dbReference type="AlphaFoldDB" id="A0A9P8AXR0"/>
<feature type="region of interest" description="Disordered" evidence="1">
    <location>
        <begin position="79"/>
        <end position="109"/>
    </location>
</feature>
<evidence type="ECO:0000313" key="2">
    <source>
        <dbReference type="EMBL" id="KAG7451640.1"/>
    </source>
</evidence>
<keyword evidence="3" id="KW-1185">Reference proteome</keyword>
<protein>
    <submittedName>
        <fullName evidence="2">Uncharacterized protein</fullName>
    </submittedName>
</protein>
<gene>
    <name evidence="2" type="ORF">BT62DRAFT_1000896</name>
</gene>
<reference evidence="2" key="1">
    <citation type="submission" date="2020-11" db="EMBL/GenBank/DDBJ databases">
        <title>Adaptations for nitrogen fixation in a non-lichenized fungal sporocarp promotes dispersal by wood-feeding termites.</title>
        <authorList>
            <consortium name="DOE Joint Genome Institute"/>
            <person name="Koch R.A."/>
            <person name="Yoon G."/>
            <person name="Arayal U."/>
            <person name="Lail K."/>
            <person name="Amirebrahimi M."/>
            <person name="Labutti K."/>
            <person name="Lipzen A."/>
            <person name="Riley R."/>
            <person name="Barry K."/>
            <person name="Henrissat B."/>
            <person name="Grigoriev I.V."/>
            <person name="Herr J.R."/>
            <person name="Aime M.C."/>
        </authorList>
    </citation>
    <scope>NUCLEOTIDE SEQUENCE</scope>
    <source>
        <strain evidence="2">MCA 3950</strain>
    </source>
</reference>
<dbReference type="SUPFAM" id="SSF51126">
    <property type="entry name" value="Pectin lyase-like"/>
    <property type="match status" value="1"/>
</dbReference>
<dbReference type="EMBL" id="MU250525">
    <property type="protein sequence ID" value="KAG7451640.1"/>
    <property type="molecule type" value="Genomic_DNA"/>
</dbReference>
<organism evidence="2 3">
    <name type="scientific">Guyanagaster necrorhizus</name>
    <dbReference type="NCBI Taxonomy" id="856835"/>
    <lineage>
        <taxon>Eukaryota</taxon>
        <taxon>Fungi</taxon>
        <taxon>Dikarya</taxon>
        <taxon>Basidiomycota</taxon>
        <taxon>Agaricomycotina</taxon>
        <taxon>Agaricomycetes</taxon>
        <taxon>Agaricomycetidae</taxon>
        <taxon>Agaricales</taxon>
        <taxon>Marasmiineae</taxon>
        <taxon>Physalacriaceae</taxon>
        <taxon>Guyanagaster</taxon>
    </lineage>
</organism>
<comment type="caution">
    <text evidence="2">The sequence shown here is derived from an EMBL/GenBank/DDBJ whole genome shotgun (WGS) entry which is preliminary data.</text>
</comment>
<sequence length="109" mass="11962">MTNASDGVRTKAWAGPDVGTGMVKNNTFFDFKVFDVDDLIVISQLDQLLRDNDHSTLRNSSVVLNSCSSRVTPNYLFNPHLEVSPGNDRKAASRRSSMPADITSTTRAT</sequence>
<evidence type="ECO:0000313" key="3">
    <source>
        <dbReference type="Proteomes" id="UP000812287"/>
    </source>
</evidence>
<dbReference type="InterPro" id="IPR011050">
    <property type="entry name" value="Pectin_lyase_fold/virulence"/>
</dbReference>
<dbReference type="RefSeq" id="XP_043045140.1">
    <property type="nucleotide sequence ID" value="XM_043176685.1"/>
</dbReference>
<evidence type="ECO:0000256" key="1">
    <source>
        <dbReference type="SAM" id="MobiDB-lite"/>
    </source>
</evidence>